<keyword evidence="2" id="KW-1185">Reference proteome</keyword>
<organism evidence="1 2">
    <name type="scientific">Velamenicoccus archaeovorus</name>
    <dbReference type="NCBI Taxonomy" id="1930593"/>
    <lineage>
        <taxon>Bacteria</taxon>
        <taxon>Pseudomonadati</taxon>
        <taxon>Candidatus Omnitrophota</taxon>
        <taxon>Candidatus Velamenicoccus</taxon>
    </lineage>
</organism>
<name>A0A410P2X4_VELA1</name>
<gene>
    <name evidence="1" type="ORF">BU251_00800</name>
</gene>
<dbReference type="Pfam" id="PF13811">
    <property type="entry name" value="DUF4186"/>
    <property type="match status" value="1"/>
</dbReference>
<evidence type="ECO:0000313" key="2">
    <source>
        <dbReference type="Proteomes" id="UP000287243"/>
    </source>
</evidence>
<dbReference type="Proteomes" id="UP000287243">
    <property type="component" value="Chromosome"/>
</dbReference>
<dbReference type="KEGG" id="vai:BU251_00800"/>
<dbReference type="OrthoDB" id="3781311at2"/>
<dbReference type="AlphaFoldDB" id="A0A410P2X4"/>
<evidence type="ECO:0000313" key="1">
    <source>
        <dbReference type="EMBL" id="QAT16374.1"/>
    </source>
</evidence>
<dbReference type="InterPro" id="IPR020378">
    <property type="entry name" value="DUF4186"/>
</dbReference>
<proteinExistence type="predicted"/>
<reference evidence="1 2" key="1">
    <citation type="submission" date="2017-01" db="EMBL/GenBank/DDBJ databases">
        <title>First insights into the biology of 'candidatus Vampirococcus archaeovorus'.</title>
        <authorList>
            <person name="Kizina J."/>
            <person name="Jordan S."/>
            <person name="Stueber K."/>
            <person name="Reinhardt R."/>
            <person name="Harder J."/>
        </authorList>
    </citation>
    <scope>NUCLEOTIDE SEQUENCE [LARGE SCALE GENOMIC DNA]</scope>
    <source>
        <strain evidence="1 2">LiM</strain>
    </source>
</reference>
<dbReference type="RefSeq" id="WP_128699011.1">
    <property type="nucleotide sequence ID" value="NZ_CP019384.1"/>
</dbReference>
<sequence length="128" mass="14829">MNESHESIFNRLKGSHFRSHFRLKDADVTYIEEKGIETIRRHACEFIAARIAPRSPADDGRQTPFSGHPVFVAQHATGTCCRSCLEKWHKIRQGIMLNEEHQDFIVKLIMAWIEKERTAGALRVKEEK</sequence>
<accession>A0A410P2X4</accession>
<protein>
    <submittedName>
        <fullName evidence="1">DUF4186 domain-containing protein</fullName>
    </submittedName>
</protein>
<dbReference type="EMBL" id="CP019384">
    <property type="protein sequence ID" value="QAT16374.1"/>
    <property type="molecule type" value="Genomic_DNA"/>
</dbReference>